<reference evidence="1" key="1">
    <citation type="submission" date="2021-09" db="EMBL/GenBank/DDBJ databases">
        <authorList>
            <consortium name="AG Swart"/>
            <person name="Singh M."/>
            <person name="Singh A."/>
            <person name="Seah K."/>
            <person name="Emmerich C."/>
        </authorList>
    </citation>
    <scope>NUCLEOTIDE SEQUENCE</scope>
    <source>
        <strain evidence="1">ATCC30299</strain>
    </source>
</reference>
<proteinExistence type="predicted"/>
<sequence length="164" mass="19218">MTDLIFVPKLGLIPGRPNSNARQRIWVKPPAISKNTITSLRQRRNKSATKQRSPFTQLLKVKSPRLQSVKLANTWIEKTYSRWDDILYQPNLRPRTTATKRRKIYDSGSQKNVNEIPRHINVDYEILRNEELEYTLQETKPSLLPRPIRNRPITAPKPNIEIQL</sequence>
<dbReference type="AlphaFoldDB" id="A0AAU9J776"/>
<organism evidence="1 2">
    <name type="scientific">Blepharisma stoltei</name>
    <dbReference type="NCBI Taxonomy" id="1481888"/>
    <lineage>
        <taxon>Eukaryota</taxon>
        <taxon>Sar</taxon>
        <taxon>Alveolata</taxon>
        <taxon>Ciliophora</taxon>
        <taxon>Postciliodesmatophora</taxon>
        <taxon>Heterotrichea</taxon>
        <taxon>Heterotrichida</taxon>
        <taxon>Blepharismidae</taxon>
        <taxon>Blepharisma</taxon>
    </lineage>
</organism>
<protein>
    <submittedName>
        <fullName evidence="1">Uncharacterized protein</fullName>
    </submittedName>
</protein>
<accession>A0AAU9J776</accession>
<comment type="caution">
    <text evidence="1">The sequence shown here is derived from an EMBL/GenBank/DDBJ whole genome shotgun (WGS) entry which is preliminary data.</text>
</comment>
<evidence type="ECO:0000313" key="1">
    <source>
        <dbReference type="EMBL" id="CAG9324054.1"/>
    </source>
</evidence>
<dbReference type="EMBL" id="CAJZBQ010000035">
    <property type="protein sequence ID" value="CAG9324054.1"/>
    <property type="molecule type" value="Genomic_DNA"/>
</dbReference>
<name>A0AAU9J776_9CILI</name>
<gene>
    <name evidence="1" type="ORF">BSTOLATCC_MIC35075</name>
</gene>
<evidence type="ECO:0000313" key="2">
    <source>
        <dbReference type="Proteomes" id="UP001162131"/>
    </source>
</evidence>
<keyword evidence="2" id="KW-1185">Reference proteome</keyword>
<dbReference type="Proteomes" id="UP001162131">
    <property type="component" value="Unassembled WGS sequence"/>
</dbReference>